<comment type="caution">
    <text evidence="9">The sequence shown here is derived from an EMBL/GenBank/DDBJ whole genome shotgun (WGS) entry which is preliminary data.</text>
</comment>
<evidence type="ECO:0000256" key="6">
    <source>
        <dbReference type="ARBA" id="ARBA00023125"/>
    </source>
</evidence>
<evidence type="ECO:0000256" key="8">
    <source>
        <dbReference type="RuleBase" id="RU364100"/>
    </source>
</evidence>
<dbReference type="SUPFAM" id="SSF143081">
    <property type="entry name" value="BB1717-like"/>
    <property type="match status" value="1"/>
</dbReference>
<keyword evidence="10" id="KW-1185">Reference proteome</keyword>
<name>A0A066RYW1_9GAMM</name>
<keyword evidence="2 8" id="KW-0645">Protease</keyword>
<dbReference type="GO" id="GO:0016829">
    <property type="term" value="F:lyase activity"/>
    <property type="evidence" value="ECO:0007669"/>
    <property type="project" value="UniProtKB-KW"/>
</dbReference>
<dbReference type="Proteomes" id="UP000027192">
    <property type="component" value="Unassembled WGS sequence"/>
</dbReference>
<keyword evidence="6" id="KW-0238">DNA-binding</keyword>
<dbReference type="AlphaFoldDB" id="A0A066RYW1"/>
<dbReference type="InterPro" id="IPR003738">
    <property type="entry name" value="SRAP"/>
</dbReference>
<evidence type="ECO:0000256" key="3">
    <source>
        <dbReference type="ARBA" id="ARBA00022763"/>
    </source>
</evidence>
<dbReference type="PANTHER" id="PTHR13604:SF0">
    <property type="entry name" value="ABASIC SITE PROCESSING PROTEIN HMCES"/>
    <property type="match status" value="1"/>
</dbReference>
<sequence>MCGRLNILANMLNNQVSDELRIRFEAEENTDLRPTQKVSTVVKRPDGLQQLDMVWGIQPSWSKKLLINAQEESAMQKPTWRNAMQTHRCIVPCSGWYEWRNEGGPKKQKYLFSHPDGKPLYMAGIWFEAETPQLVTLTTAANEVYKPYHHRMPVISDIAECSTWLENGNNLNAEIKNLTIHNI</sequence>
<dbReference type="EC" id="3.4.-.-" evidence="8"/>
<evidence type="ECO:0000256" key="1">
    <source>
        <dbReference type="ARBA" id="ARBA00008136"/>
    </source>
</evidence>
<protein>
    <recommendedName>
        <fullName evidence="8">Abasic site processing protein</fullName>
        <ecNumber evidence="8">3.4.-.-</ecNumber>
    </recommendedName>
</protein>
<dbReference type="EMBL" id="JMIB01000005">
    <property type="protein sequence ID" value="KDM92877.1"/>
    <property type="molecule type" value="Genomic_DNA"/>
</dbReference>
<dbReference type="InterPro" id="IPR036590">
    <property type="entry name" value="SRAP-like"/>
</dbReference>
<keyword evidence="3" id="KW-0227">DNA damage</keyword>
<reference evidence="9 10" key="1">
    <citation type="submission" date="2014-04" db="EMBL/GenBank/DDBJ databases">
        <title>Draft genome sequence of Photobacterium halotolerans S2753: a solonamide, ngercheumicin and holomycin producer.</title>
        <authorList>
            <person name="Machado H.R."/>
            <person name="Gram L."/>
        </authorList>
    </citation>
    <scope>NUCLEOTIDE SEQUENCE [LARGE SCALE GENOMIC DNA]</scope>
    <source>
        <strain evidence="9 10">S2753</strain>
    </source>
</reference>
<dbReference type="Pfam" id="PF02586">
    <property type="entry name" value="SRAP"/>
    <property type="match status" value="1"/>
</dbReference>
<evidence type="ECO:0000256" key="4">
    <source>
        <dbReference type="ARBA" id="ARBA00022801"/>
    </source>
</evidence>
<evidence type="ECO:0000256" key="2">
    <source>
        <dbReference type="ARBA" id="ARBA00022670"/>
    </source>
</evidence>
<keyword evidence="4 8" id="KW-0378">Hydrolase</keyword>
<comment type="similarity">
    <text evidence="1 8">Belongs to the SOS response-associated peptidase family.</text>
</comment>
<evidence type="ECO:0000256" key="5">
    <source>
        <dbReference type="ARBA" id="ARBA00023124"/>
    </source>
</evidence>
<dbReference type="RefSeq" id="WP_036748979.1">
    <property type="nucleotide sequence ID" value="NZ_JAGSGC010000002.1"/>
</dbReference>
<evidence type="ECO:0000256" key="7">
    <source>
        <dbReference type="ARBA" id="ARBA00023239"/>
    </source>
</evidence>
<dbReference type="GO" id="GO:0106300">
    <property type="term" value="P:protein-DNA covalent cross-linking repair"/>
    <property type="evidence" value="ECO:0007669"/>
    <property type="project" value="InterPro"/>
</dbReference>
<gene>
    <name evidence="9" type="ORF">EA58_03740</name>
</gene>
<dbReference type="STRING" id="1654360.EA58_03740"/>
<evidence type="ECO:0000313" key="10">
    <source>
        <dbReference type="Proteomes" id="UP000027192"/>
    </source>
</evidence>
<organism evidence="9 10">
    <name type="scientific">Photobacterium galatheae</name>
    <dbReference type="NCBI Taxonomy" id="1654360"/>
    <lineage>
        <taxon>Bacteria</taxon>
        <taxon>Pseudomonadati</taxon>
        <taxon>Pseudomonadota</taxon>
        <taxon>Gammaproteobacteria</taxon>
        <taxon>Vibrionales</taxon>
        <taxon>Vibrionaceae</taxon>
        <taxon>Photobacterium</taxon>
    </lineage>
</organism>
<dbReference type="GO" id="GO:0003697">
    <property type="term" value="F:single-stranded DNA binding"/>
    <property type="evidence" value="ECO:0007669"/>
    <property type="project" value="InterPro"/>
</dbReference>
<dbReference type="GO" id="GO:0008233">
    <property type="term" value="F:peptidase activity"/>
    <property type="evidence" value="ECO:0007669"/>
    <property type="project" value="UniProtKB-KW"/>
</dbReference>
<dbReference type="PANTHER" id="PTHR13604">
    <property type="entry name" value="DC12-RELATED"/>
    <property type="match status" value="1"/>
</dbReference>
<evidence type="ECO:0000313" key="9">
    <source>
        <dbReference type="EMBL" id="KDM92877.1"/>
    </source>
</evidence>
<accession>A0A066RYW1</accession>
<keyword evidence="7" id="KW-0456">Lyase</keyword>
<dbReference type="GO" id="GO:0006508">
    <property type="term" value="P:proteolysis"/>
    <property type="evidence" value="ECO:0007669"/>
    <property type="project" value="UniProtKB-KW"/>
</dbReference>
<proteinExistence type="inferred from homology"/>
<dbReference type="Gene3D" id="3.90.1680.10">
    <property type="entry name" value="SOS response associated peptidase-like"/>
    <property type="match status" value="1"/>
</dbReference>
<keyword evidence="5" id="KW-0190">Covalent protein-DNA linkage</keyword>